<keyword evidence="2" id="KW-1185">Reference proteome</keyword>
<organism evidence="1 2">
    <name type="scientific">Clavelina lepadiformis</name>
    <name type="common">Light-bulb sea squirt</name>
    <name type="synonym">Ascidia lepadiformis</name>
    <dbReference type="NCBI Taxonomy" id="159417"/>
    <lineage>
        <taxon>Eukaryota</taxon>
        <taxon>Metazoa</taxon>
        <taxon>Chordata</taxon>
        <taxon>Tunicata</taxon>
        <taxon>Ascidiacea</taxon>
        <taxon>Aplousobranchia</taxon>
        <taxon>Clavelinidae</taxon>
        <taxon>Clavelina</taxon>
    </lineage>
</organism>
<comment type="caution">
    <text evidence="1">The sequence shown here is derived from an EMBL/GenBank/DDBJ whole genome shotgun (WGS) entry which is preliminary data.</text>
</comment>
<dbReference type="EMBL" id="CAWYQH010000108">
    <property type="protein sequence ID" value="CAK8688244.1"/>
    <property type="molecule type" value="Genomic_DNA"/>
</dbReference>
<protein>
    <submittedName>
        <fullName evidence="1">Uncharacterized protein</fullName>
    </submittedName>
</protein>
<dbReference type="Proteomes" id="UP001642483">
    <property type="component" value="Unassembled WGS sequence"/>
</dbReference>
<evidence type="ECO:0000313" key="2">
    <source>
        <dbReference type="Proteomes" id="UP001642483"/>
    </source>
</evidence>
<proteinExistence type="predicted"/>
<gene>
    <name evidence="1" type="ORF">CVLEPA_LOCUS20270</name>
</gene>
<accession>A0ABP0GCA5</accession>
<sequence length="85" mass="9831">MLPGVWEWKIPLREGESAYLRFEETSIRCQYGLLEIETSETKALVCEPKKPGNYLSTTTVNVSMQRNTENCSLARIFFNYSQFGE</sequence>
<evidence type="ECO:0000313" key="1">
    <source>
        <dbReference type="EMBL" id="CAK8688244.1"/>
    </source>
</evidence>
<reference evidence="1 2" key="1">
    <citation type="submission" date="2024-02" db="EMBL/GenBank/DDBJ databases">
        <authorList>
            <person name="Daric V."/>
            <person name="Darras S."/>
        </authorList>
    </citation>
    <scope>NUCLEOTIDE SEQUENCE [LARGE SCALE GENOMIC DNA]</scope>
</reference>
<name>A0ABP0GCA5_CLALP</name>